<dbReference type="AlphaFoldDB" id="A0A443SQ84"/>
<accession>A0A443SQ84</accession>
<dbReference type="Proteomes" id="UP000288716">
    <property type="component" value="Unassembled WGS sequence"/>
</dbReference>
<organism evidence="1 2">
    <name type="scientific">Leptotrombidium deliense</name>
    <dbReference type="NCBI Taxonomy" id="299467"/>
    <lineage>
        <taxon>Eukaryota</taxon>
        <taxon>Metazoa</taxon>
        <taxon>Ecdysozoa</taxon>
        <taxon>Arthropoda</taxon>
        <taxon>Chelicerata</taxon>
        <taxon>Arachnida</taxon>
        <taxon>Acari</taxon>
        <taxon>Acariformes</taxon>
        <taxon>Trombidiformes</taxon>
        <taxon>Prostigmata</taxon>
        <taxon>Anystina</taxon>
        <taxon>Parasitengona</taxon>
        <taxon>Trombiculoidea</taxon>
        <taxon>Trombiculidae</taxon>
        <taxon>Leptotrombidium</taxon>
    </lineage>
</organism>
<reference evidence="1 2" key="1">
    <citation type="journal article" date="2018" name="Gigascience">
        <title>Genomes of trombidid mites reveal novel predicted allergens and laterally-transferred genes associated with secondary metabolism.</title>
        <authorList>
            <person name="Dong X."/>
            <person name="Chaisiri K."/>
            <person name="Xia D."/>
            <person name="Armstrong S.D."/>
            <person name="Fang Y."/>
            <person name="Donnelly M.J."/>
            <person name="Kadowaki T."/>
            <person name="McGarry J.W."/>
            <person name="Darby A.C."/>
            <person name="Makepeace B.L."/>
        </authorList>
    </citation>
    <scope>NUCLEOTIDE SEQUENCE [LARGE SCALE GENOMIC DNA]</scope>
    <source>
        <strain evidence="1">UoL-UT</strain>
    </source>
</reference>
<feature type="non-terminal residue" evidence="1">
    <location>
        <position position="66"/>
    </location>
</feature>
<comment type="caution">
    <text evidence="1">The sequence shown here is derived from an EMBL/GenBank/DDBJ whole genome shotgun (WGS) entry which is preliminary data.</text>
</comment>
<evidence type="ECO:0000313" key="1">
    <source>
        <dbReference type="EMBL" id="RWS29679.1"/>
    </source>
</evidence>
<dbReference type="VEuPathDB" id="VectorBase:LDEU002363"/>
<dbReference type="EMBL" id="NCKV01000808">
    <property type="protein sequence ID" value="RWS29679.1"/>
    <property type="molecule type" value="Genomic_DNA"/>
</dbReference>
<keyword evidence="2" id="KW-1185">Reference proteome</keyword>
<name>A0A443SQ84_9ACAR</name>
<gene>
    <name evidence="1" type="ORF">B4U80_09168</name>
</gene>
<sequence>MPFQKRKWCSEVVRQRMVGLAGQRIFVGFLSTIQRMIRKTEGMVQANNHEDFGILVIQAMIRCLCL</sequence>
<proteinExistence type="predicted"/>
<protein>
    <submittedName>
        <fullName evidence="1">Uncharacterized protein</fullName>
    </submittedName>
</protein>
<evidence type="ECO:0000313" key="2">
    <source>
        <dbReference type="Proteomes" id="UP000288716"/>
    </source>
</evidence>